<dbReference type="EMBL" id="VFJC01000006">
    <property type="protein sequence ID" value="KAB5576796.1"/>
    <property type="molecule type" value="Genomic_DNA"/>
</dbReference>
<comment type="similarity">
    <text evidence="4">Belongs to the HARBI1 family.</text>
</comment>
<comment type="caution">
    <text evidence="14">The sequence shown here is derived from an EMBL/GenBank/DDBJ whole genome shotgun (WGS) entry which is preliminary data.</text>
</comment>
<dbReference type="PRINTS" id="PR02086">
    <property type="entry name" value="PUTNUCHARBI1"/>
</dbReference>
<evidence type="ECO:0000256" key="7">
    <source>
        <dbReference type="ARBA" id="ARBA00022722"/>
    </source>
</evidence>
<accession>A0A5N5PDH7</accession>
<evidence type="ECO:0000256" key="9">
    <source>
        <dbReference type="ARBA" id="ARBA00022801"/>
    </source>
</evidence>
<comment type="subcellular location">
    <subcellularLocation>
        <location evidence="3">Cytoplasm</location>
    </subcellularLocation>
    <subcellularLocation>
        <location evidence="2">Nucleus</location>
    </subcellularLocation>
</comment>
<proteinExistence type="inferred from homology"/>
<sequence length="373" mass="41714">MKAVTAPLPSDGRLNRVMEYIYFLRRRRYKERVYRHWSSFLGLTDEECQEKLHLSSGVVLEICWLVADDVANPSGPSALPVAVKVTAALAFFANGSFQNTLGLVTGVSQSAVSCAIHVVSSSLVRHAADYIVFPTSPESQFRTKQDFMSKYGLPGVLGAIDCTHVQMRAPSTEPLSYVNRLGVYSINIQVVCDANCLMTHVYANFPGSSHDSFILANSVIPTVFQRGSLDGWLIGDDGYPLKPWLLTPYVTPTTRKQHVFNSVLSRTRSVIEQTFGMLKMRFRCLDRSGGTLQYSPKNVSAFFVACCVLHNIATRHGCHFDLTEEALQELRRREAELHEPYEETGEQLTEAWEGRDNLAAQLVLQLNETPQED</sequence>
<evidence type="ECO:0000256" key="10">
    <source>
        <dbReference type="ARBA" id="ARBA00023242"/>
    </source>
</evidence>
<dbReference type="GO" id="GO:0046872">
    <property type="term" value="F:metal ion binding"/>
    <property type="evidence" value="ECO:0007669"/>
    <property type="project" value="UniProtKB-KW"/>
</dbReference>
<evidence type="ECO:0000313" key="15">
    <source>
        <dbReference type="Proteomes" id="UP000327468"/>
    </source>
</evidence>
<keyword evidence="8" id="KW-0479">Metal-binding</keyword>
<evidence type="ECO:0000256" key="4">
    <source>
        <dbReference type="ARBA" id="ARBA00006958"/>
    </source>
</evidence>
<evidence type="ECO:0000256" key="8">
    <source>
        <dbReference type="ARBA" id="ARBA00022723"/>
    </source>
</evidence>
<evidence type="ECO:0000256" key="1">
    <source>
        <dbReference type="ARBA" id="ARBA00001968"/>
    </source>
</evidence>
<keyword evidence="6" id="KW-0963">Cytoplasm</keyword>
<evidence type="ECO:0000256" key="5">
    <source>
        <dbReference type="ARBA" id="ARBA00015519"/>
    </source>
</evidence>
<dbReference type="GO" id="GO:0005634">
    <property type="term" value="C:nucleus"/>
    <property type="evidence" value="ECO:0007669"/>
    <property type="project" value="UniProtKB-SubCell"/>
</dbReference>
<reference evidence="14 15" key="1">
    <citation type="submission" date="2019-06" db="EMBL/GenBank/DDBJ databases">
        <title>A chromosome-scale genome assembly of the striped catfish, Pangasianodon hypophthalmus.</title>
        <authorList>
            <person name="Wen M."/>
            <person name="Zahm M."/>
            <person name="Roques C."/>
            <person name="Cabau C."/>
            <person name="Klopp C."/>
            <person name="Donnadieu C."/>
            <person name="Jouanno E."/>
            <person name="Avarre J.-C."/>
            <person name="Campet M."/>
            <person name="Ha T.T.T."/>
            <person name="Dugue R."/>
            <person name="Lampietro C."/>
            <person name="Louis A."/>
            <person name="Herpin A."/>
            <person name="Echchiki A."/>
            <person name="Berthelot C."/>
            <person name="Parey E."/>
            <person name="Roest-Crollius H."/>
            <person name="Braasch I."/>
            <person name="Postlethwait J."/>
            <person name="Bobe J."/>
            <person name="Montfort J."/>
            <person name="Bouchez O."/>
            <person name="Begum T."/>
            <person name="Schartl M."/>
            <person name="Guiguen Y."/>
        </authorList>
    </citation>
    <scope>NUCLEOTIDE SEQUENCE [LARGE SCALE GENOMIC DNA]</scope>
    <source>
        <strain evidence="14 15">Indonesia</strain>
        <tissue evidence="14">Blood</tissue>
    </source>
</reference>
<dbReference type="InterPro" id="IPR027806">
    <property type="entry name" value="HARBI1_dom"/>
</dbReference>
<dbReference type="InterPro" id="IPR026103">
    <property type="entry name" value="HARBI1_animal"/>
</dbReference>
<evidence type="ECO:0000313" key="14">
    <source>
        <dbReference type="EMBL" id="KAB5576796.1"/>
    </source>
</evidence>
<evidence type="ECO:0000256" key="11">
    <source>
        <dbReference type="ARBA" id="ARBA00030126"/>
    </source>
</evidence>
<dbReference type="PANTHER" id="PTHR22930">
    <property type="match status" value="1"/>
</dbReference>
<evidence type="ECO:0000256" key="12">
    <source>
        <dbReference type="ARBA" id="ARBA00045850"/>
    </source>
</evidence>
<gene>
    <name evidence="14" type="ORF">PHYPO_G00202650</name>
</gene>
<dbReference type="AlphaFoldDB" id="A0A5N5PDH7"/>
<dbReference type="Proteomes" id="UP000327468">
    <property type="component" value="Chromosome 5"/>
</dbReference>
<feature type="domain" description="DDE Tnp4" evidence="13">
    <location>
        <begin position="160"/>
        <end position="311"/>
    </location>
</feature>
<keyword evidence="10" id="KW-0539">Nucleus</keyword>
<dbReference type="GO" id="GO:0016787">
    <property type="term" value="F:hydrolase activity"/>
    <property type="evidence" value="ECO:0007669"/>
    <property type="project" value="UniProtKB-KW"/>
</dbReference>
<dbReference type="GO" id="GO:0004518">
    <property type="term" value="F:nuclease activity"/>
    <property type="evidence" value="ECO:0007669"/>
    <property type="project" value="UniProtKB-KW"/>
</dbReference>
<organism evidence="14 15">
    <name type="scientific">Pangasianodon hypophthalmus</name>
    <name type="common">Striped catfish</name>
    <name type="synonym">Helicophagus hypophthalmus</name>
    <dbReference type="NCBI Taxonomy" id="310915"/>
    <lineage>
        <taxon>Eukaryota</taxon>
        <taxon>Metazoa</taxon>
        <taxon>Chordata</taxon>
        <taxon>Craniata</taxon>
        <taxon>Vertebrata</taxon>
        <taxon>Euteleostomi</taxon>
        <taxon>Actinopterygii</taxon>
        <taxon>Neopterygii</taxon>
        <taxon>Teleostei</taxon>
        <taxon>Ostariophysi</taxon>
        <taxon>Siluriformes</taxon>
        <taxon>Pangasiidae</taxon>
        <taxon>Pangasianodon</taxon>
    </lineage>
</organism>
<dbReference type="InterPro" id="IPR045249">
    <property type="entry name" value="HARBI1-like"/>
</dbReference>
<evidence type="ECO:0000259" key="13">
    <source>
        <dbReference type="Pfam" id="PF13359"/>
    </source>
</evidence>
<keyword evidence="9" id="KW-0378">Hydrolase</keyword>
<keyword evidence="7" id="KW-0540">Nuclease</keyword>
<comment type="function">
    <text evidence="12">Transposase-derived protein that may have nuclease activity. Does not have transposase activity.</text>
</comment>
<evidence type="ECO:0000256" key="6">
    <source>
        <dbReference type="ARBA" id="ARBA00022490"/>
    </source>
</evidence>
<dbReference type="Pfam" id="PF13359">
    <property type="entry name" value="DDE_Tnp_4"/>
    <property type="match status" value="1"/>
</dbReference>
<dbReference type="GO" id="GO:0005737">
    <property type="term" value="C:cytoplasm"/>
    <property type="evidence" value="ECO:0007669"/>
    <property type="project" value="UniProtKB-SubCell"/>
</dbReference>
<dbReference type="PANTHER" id="PTHR22930:SF250">
    <property type="entry name" value="NUCLEASE HARBI1-LIKE PROTEIN"/>
    <property type="match status" value="1"/>
</dbReference>
<comment type="cofactor">
    <cofactor evidence="1">
        <name>a divalent metal cation</name>
        <dbReference type="ChEBI" id="CHEBI:60240"/>
    </cofactor>
</comment>
<evidence type="ECO:0000256" key="3">
    <source>
        <dbReference type="ARBA" id="ARBA00004496"/>
    </source>
</evidence>
<protein>
    <recommendedName>
        <fullName evidence="5">Putative nuclease HARBI1</fullName>
    </recommendedName>
    <alternativeName>
        <fullName evidence="11">Harbinger transposase-derived nuclease</fullName>
    </alternativeName>
</protein>
<keyword evidence="15" id="KW-1185">Reference proteome</keyword>
<evidence type="ECO:0000256" key="2">
    <source>
        <dbReference type="ARBA" id="ARBA00004123"/>
    </source>
</evidence>
<name>A0A5N5PDH7_PANHP</name>